<sequence>MSDFLAGVLAKAAVLIVEALVIRLVQVWVTRTAPQAA</sequence>
<organism evidence="1 2">
    <name type="scientific">Sphaerisporangium rubeum</name>
    <dbReference type="NCBI Taxonomy" id="321317"/>
    <lineage>
        <taxon>Bacteria</taxon>
        <taxon>Bacillati</taxon>
        <taxon>Actinomycetota</taxon>
        <taxon>Actinomycetes</taxon>
        <taxon>Streptosporangiales</taxon>
        <taxon>Streptosporangiaceae</taxon>
        <taxon>Sphaerisporangium</taxon>
    </lineage>
</organism>
<name>A0A7X0M963_9ACTN</name>
<gene>
    <name evidence="1" type="ORF">BJ992_005761</name>
</gene>
<proteinExistence type="predicted"/>
<comment type="caution">
    <text evidence="1">The sequence shown here is derived from an EMBL/GenBank/DDBJ whole genome shotgun (WGS) entry which is preliminary data.</text>
</comment>
<keyword evidence="2" id="KW-1185">Reference proteome</keyword>
<dbReference type="EMBL" id="JACHIU010000001">
    <property type="protein sequence ID" value="MBB6476330.1"/>
    <property type="molecule type" value="Genomic_DNA"/>
</dbReference>
<evidence type="ECO:0000313" key="2">
    <source>
        <dbReference type="Proteomes" id="UP000555564"/>
    </source>
</evidence>
<protein>
    <submittedName>
        <fullName evidence="1">Uncharacterized protein</fullName>
    </submittedName>
</protein>
<accession>A0A7X0M963</accession>
<dbReference type="AlphaFoldDB" id="A0A7X0M963"/>
<dbReference type="Proteomes" id="UP000555564">
    <property type="component" value="Unassembled WGS sequence"/>
</dbReference>
<evidence type="ECO:0000313" key="1">
    <source>
        <dbReference type="EMBL" id="MBB6476330.1"/>
    </source>
</evidence>
<reference evidence="1 2" key="1">
    <citation type="submission" date="2020-08" db="EMBL/GenBank/DDBJ databases">
        <title>Sequencing the genomes of 1000 actinobacteria strains.</title>
        <authorList>
            <person name="Klenk H.-P."/>
        </authorList>
    </citation>
    <scope>NUCLEOTIDE SEQUENCE [LARGE SCALE GENOMIC DNA]</scope>
    <source>
        <strain evidence="1 2">DSM 44936</strain>
    </source>
</reference>